<protein>
    <submittedName>
        <fullName evidence="2">Uncharacterized protein</fullName>
    </submittedName>
</protein>
<name>A0A2Z6ZYD5_9LAMI</name>
<dbReference type="AlphaFoldDB" id="A0A2Z6ZYD5"/>
<feature type="region of interest" description="Disordered" evidence="1">
    <location>
        <begin position="1"/>
        <end position="25"/>
    </location>
</feature>
<evidence type="ECO:0000256" key="1">
    <source>
        <dbReference type="SAM" id="MobiDB-lite"/>
    </source>
</evidence>
<gene>
    <name evidence="2" type="ORF">F511_44425</name>
</gene>
<evidence type="ECO:0000313" key="3">
    <source>
        <dbReference type="Proteomes" id="UP000250235"/>
    </source>
</evidence>
<reference evidence="2 3" key="1">
    <citation type="journal article" date="2015" name="Proc. Natl. Acad. Sci. U.S.A.">
        <title>The resurrection genome of Boea hygrometrica: A blueprint for survival of dehydration.</title>
        <authorList>
            <person name="Xiao L."/>
            <person name="Yang G."/>
            <person name="Zhang L."/>
            <person name="Yang X."/>
            <person name="Zhao S."/>
            <person name="Ji Z."/>
            <person name="Zhou Q."/>
            <person name="Hu M."/>
            <person name="Wang Y."/>
            <person name="Chen M."/>
            <person name="Xu Y."/>
            <person name="Jin H."/>
            <person name="Xiao X."/>
            <person name="Hu G."/>
            <person name="Bao F."/>
            <person name="Hu Y."/>
            <person name="Wan P."/>
            <person name="Li L."/>
            <person name="Deng X."/>
            <person name="Kuang T."/>
            <person name="Xiang C."/>
            <person name="Zhu J.K."/>
            <person name="Oliver M.J."/>
            <person name="He Y."/>
        </authorList>
    </citation>
    <scope>NUCLEOTIDE SEQUENCE [LARGE SCALE GENOMIC DNA]</scope>
    <source>
        <strain evidence="3">cv. XS01</strain>
    </source>
</reference>
<sequence>MAADRRNHTPRPRARRACRAPRPRLSRASLSAASLEIDRPLPTLCAYWLRDIGRNVRAALRRPPRMNTGRSRTSAAAAPRACRAMMRGDGRRRALLAAQEMRAGRRLVALLVGLRAMVTHKMAHGVASVLARRRARCRRDFSLVVAPPSPAAAPASFRRYRDGWYGILLGFGSGMSRAAREVFGPICDAGPGFDRF</sequence>
<evidence type="ECO:0000313" key="2">
    <source>
        <dbReference type="EMBL" id="KZV14081.1"/>
    </source>
</evidence>
<proteinExistence type="predicted"/>
<dbReference type="Proteomes" id="UP000250235">
    <property type="component" value="Unassembled WGS sequence"/>
</dbReference>
<dbReference type="EMBL" id="KV022078">
    <property type="protein sequence ID" value="KZV14081.1"/>
    <property type="molecule type" value="Genomic_DNA"/>
</dbReference>
<keyword evidence="3" id="KW-1185">Reference proteome</keyword>
<accession>A0A2Z6ZYD5</accession>
<feature type="compositionally biased region" description="Basic residues" evidence="1">
    <location>
        <begin position="8"/>
        <end position="25"/>
    </location>
</feature>
<organism evidence="2 3">
    <name type="scientific">Dorcoceras hygrometricum</name>
    <dbReference type="NCBI Taxonomy" id="472368"/>
    <lineage>
        <taxon>Eukaryota</taxon>
        <taxon>Viridiplantae</taxon>
        <taxon>Streptophyta</taxon>
        <taxon>Embryophyta</taxon>
        <taxon>Tracheophyta</taxon>
        <taxon>Spermatophyta</taxon>
        <taxon>Magnoliopsida</taxon>
        <taxon>eudicotyledons</taxon>
        <taxon>Gunneridae</taxon>
        <taxon>Pentapetalae</taxon>
        <taxon>asterids</taxon>
        <taxon>lamiids</taxon>
        <taxon>Lamiales</taxon>
        <taxon>Gesneriaceae</taxon>
        <taxon>Didymocarpoideae</taxon>
        <taxon>Trichosporeae</taxon>
        <taxon>Loxocarpinae</taxon>
        <taxon>Dorcoceras</taxon>
    </lineage>
</organism>